<feature type="compositionally biased region" description="Basic and acidic residues" evidence="1">
    <location>
        <begin position="82"/>
        <end position="95"/>
    </location>
</feature>
<organism evidence="2 3">
    <name type="scientific">Orbilia blumenaviensis</name>
    <dbReference type="NCBI Taxonomy" id="1796055"/>
    <lineage>
        <taxon>Eukaryota</taxon>
        <taxon>Fungi</taxon>
        <taxon>Dikarya</taxon>
        <taxon>Ascomycota</taxon>
        <taxon>Pezizomycotina</taxon>
        <taxon>Orbiliomycetes</taxon>
        <taxon>Orbiliales</taxon>
        <taxon>Orbiliaceae</taxon>
        <taxon>Orbilia</taxon>
    </lineage>
</organism>
<dbReference type="Proteomes" id="UP001373714">
    <property type="component" value="Unassembled WGS sequence"/>
</dbReference>
<feature type="compositionally biased region" description="Polar residues" evidence="1">
    <location>
        <begin position="223"/>
        <end position="237"/>
    </location>
</feature>
<protein>
    <submittedName>
        <fullName evidence="2">Uncharacterized protein</fullName>
    </submittedName>
</protein>
<reference evidence="2 3" key="1">
    <citation type="submission" date="2019-10" db="EMBL/GenBank/DDBJ databases">
        <authorList>
            <person name="Palmer J.M."/>
        </authorList>
    </citation>
    <scope>NUCLEOTIDE SEQUENCE [LARGE SCALE GENOMIC DNA]</scope>
    <source>
        <strain evidence="2 3">TWF730</strain>
    </source>
</reference>
<sequence length="422" mass="47323">MAAAKVFTNPFTGKIFERKPILTAPELVFIDEELESDFTEDPEVEARPMNLSRPSSAIGPLDKRKGVNGTHSDDDAISIAKSDSHSAMDVDKPESKSTTGEAQGAGAGEPVKRVKLDIPPGPKDSGPATDGKLSTKDRMPPRIRRASTSIFSHSTTEAPQLKSPLQSPLQSPQPQMRSHRLLSMPNVRDESLSPPPVLLRRASTLRNGPPPPPKPLFRGLQRRPTTPAESQGSRPVQRLSTITLPSLDIKQNSRGKMCRESELLLDLFNIFRDQWPDRPYAVINQLRNSLLLSLAVFDDDYAKPPFASEHGGASSIKQVVSRFRRMRDGKEAIDLCLVIWEATCMSYREQSVLQETHRYKPRYSGRSNEWQGAQKVIWYPSWEPTRNVPEGMADRFSSERDRIWNQDKELTFEVVIADGDWC</sequence>
<dbReference type="EMBL" id="JAVHNS010000001">
    <property type="protein sequence ID" value="KAK6362638.1"/>
    <property type="molecule type" value="Genomic_DNA"/>
</dbReference>
<evidence type="ECO:0000313" key="2">
    <source>
        <dbReference type="EMBL" id="KAK6362638.1"/>
    </source>
</evidence>
<feature type="compositionally biased region" description="Polar residues" evidence="1">
    <location>
        <begin position="146"/>
        <end position="158"/>
    </location>
</feature>
<comment type="caution">
    <text evidence="2">The sequence shown here is derived from an EMBL/GenBank/DDBJ whole genome shotgun (WGS) entry which is preliminary data.</text>
</comment>
<feature type="region of interest" description="Disordered" evidence="1">
    <location>
        <begin position="39"/>
        <end position="177"/>
    </location>
</feature>
<feature type="compositionally biased region" description="Low complexity" evidence="1">
    <location>
        <begin position="159"/>
        <end position="175"/>
    </location>
</feature>
<proteinExistence type="predicted"/>
<gene>
    <name evidence="2" type="ORF">TWF730_000093</name>
</gene>
<evidence type="ECO:0000313" key="3">
    <source>
        <dbReference type="Proteomes" id="UP001373714"/>
    </source>
</evidence>
<keyword evidence="3" id="KW-1185">Reference proteome</keyword>
<name>A0AAV9VKR1_9PEZI</name>
<accession>A0AAV9VKR1</accession>
<feature type="region of interest" description="Disordered" evidence="1">
    <location>
        <begin position="202"/>
        <end position="237"/>
    </location>
</feature>
<dbReference type="AlphaFoldDB" id="A0AAV9VKR1"/>
<evidence type="ECO:0000256" key="1">
    <source>
        <dbReference type="SAM" id="MobiDB-lite"/>
    </source>
</evidence>